<dbReference type="InterPro" id="IPR050659">
    <property type="entry name" value="Peptidase_M24B"/>
</dbReference>
<evidence type="ECO:0000256" key="2">
    <source>
        <dbReference type="ARBA" id="ARBA00022801"/>
    </source>
</evidence>
<evidence type="ECO:0000256" key="3">
    <source>
        <dbReference type="RuleBase" id="RU000590"/>
    </source>
</evidence>
<keyword evidence="2" id="KW-0378">Hydrolase</keyword>
<comment type="caution">
    <text evidence="6">The sequence shown here is derived from an EMBL/GenBank/DDBJ whole genome shotgun (WGS) entry which is preliminary data.</text>
</comment>
<dbReference type="PANTHER" id="PTHR46112:SF3">
    <property type="entry name" value="AMINOPEPTIDASE YPDF"/>
    <property type="match status" value="1"/>
</dbReference>
<dbReference type="InterPro" id="IPR000587">
    <property type="entry name" value="Creatinase_N"/>
</dbReference>
<dbReference type="InterPro" id="IPR029149">
    <property type="entry name" value="Creatin/AminoP/Spt16_N"/>
</dbReference>
<feature type="domain" description="Peptidase M24" evidence="4">
    <location>
        <begin position="141"/>
        <end position="342"/>
    </location>
</feature>
<evidence type="ECO:0000313" key="7">
    <source>
        <dbReference type="Proteomes" id="UP000618579"/>
    </source>
</evidence>
<organism evidence="6 7">
    <name type="scientific">Paenibacillus planticolens</name>
    <dbReference type="NCBI Taxonomy" id="2654976"/>
    <lineage>
        <taxon>Bacteria</taxon>
        <taxon>Bacillati</taxon>
        <taxon>Bacillota</taxon>
        <taxon>Bacilli</taxon>
        <taxon>Bacillales</taxon>
        <taxon>Paenibacillaceae</taxon>
        <taxon>Paenibacillus</taxon>
    </lineage>
</organism>
<comment type="similarity">
    <text evidence="3">Belongs to the peptidase M24B family.</text>
</comment>
<evidence type="ECO:0000259" key="4">
    <source>
        <dbReference type="Pfam" id="PF00557"/>
    </source>
</evidence>
<dbReference type="RefSeq" id="WP_171682351.1">
    <property type="nucleotide sequence ID" value="NZ_WHNZ01000013.1"/>
</dbReference>
<gene>
    <name evidence="6" type="ORF">GC097_05435</name>
</gene>
<keyword evidence="1 3" id="KW-0479">Metal-binding</keyword>
<dbReference type="PANTHER" id="PTHR46112">
    <property type="entry name" value="AMINOPEPTIDASE"/>
    <property type="match status" value="1"/>
</dbReference>
<dbReference type="InterPro" id="IPR000994">
    <property type="entry name" value="Pept_M24"/>
</dbReference>
<name>A0ABX1ZH96_9BACL</name>
<reference evidence="6 7" key="1">
    <citation type="submission" date="2019-10" db="EMBL/GenBank/DDBJ databases">
        <title>Description of Paenibacillus pedi sp. nov.</title>
        <authorList>
            <person name="Carlier A."/>
            <person name="Qi S."/>
        </authorList>
    </citation>
    <scope>NUCLEOTIDE SEQUENCE [LARGE SCALE GENOMIC DNA]</scope>
    <source>
        <strain evidence="6 7">LMG 31457</strain>
    </source>
</reference>
<dbReference type="SUPFAM" id="SSF55920">
    <property type="entry name" value="Creatinase/aminopeptidase"/>
    <property type="match status" value="1"/>
</dbReference>
<dbReference type="EMBL" id="WHNZ01000013">
    <property type="protein sequence ID" value="NOU99468.1"/>
    <property type="molecule type" value="Genomic_DNA"/>
</dbReference>
<dbReference type="Pfam" id="PF00557">
    <property type="entry name" value="Peptidase_M24"/>
    <property type="match status" value="1"/>
</dbReference>
<evidence type="ECO:0000259" key="5">
    <source>
        <dbReference type="Pfam" id="PF01321"/>
    </source>
</evidence>
<dbReference type="Pfam" id="PF01321">
    <property type="entry name" value="Creatinase_N"/>
    <property type="match status" value="1"/>
</dbReference>
<protein>
    <submittedName>
        <fullName evidence="6">M24 family metallopeptidase</fullName>
    </submittedName>
</protein>
<sequence length="362" mass="41238">MNVFTDRVKKCLQLMQGAEIGHLLVSSKYNMYYLTGQAINTGERLSCLLLDLNAPPKLIIHEMFVGQLTLPQGIELLVWKDEDDPIRLLGSCLRNKVLGVDQSWPSHFLIDTMSLKPSLEIRKSTVVEKLREIKDAEEIQILQQSSRIADAVMHQVIQLQHLPATEMQVAETIRSFFGEHQVSELSFKPIIGFGRNSANPHHELGDTVLLPDQAVVIDMGGLFRHYCSDITRTLFYGKPNSRFEEIYKIVQFAQEQAISLVKPGVSFAEIDLSIRREFTKWGYDRYFTHRTGHGLGLELHEGPFLHRNNQDEIQEGMVFSVEPGIYLPDEFGIRIEDIVAVTSNGCELLTRSPKEVTYFDIH</sequence>
<dbReference type="Gene3D" id="3.40.350.10">
    <property type="entry name" value="Creatinase/prolidase N-terminal domain"/>
    <property type="match status" value="1"/>
</dbReference>
<dbReference type="SUPFAM" id="SSF53092">
    <property type="entry name" value="Creatinase/prolidase N-terminal domain"/>
    <property type="match status" value="1"/>
</dbReference>
<dbReference type="PROSITE" id="PS00491">
    <property type="entry name" value="PROLINE_PEPTIDASE"/>
    <property type="match status" value="1"/>
</dbReference>
<dbReference type="InterPro" id="IPR001131">
    <property type="entry name" value="Peptidase_M24B_aminopep-P_CS"/>
</dbReference>
<dbReference type="Gene3D" id="3.90.230.10">
    <property type="entry name" value="Creatinase/methionine aminopeptidase superfamily"/>
    <property type="match status" value="1"/>
</dbReference>
<proteinExistence type="inferred from homology"/>
<dbReference type="InterPro" id="IPR036005">
    <property type="entry name" value="Creatinase/aminopeptidase-like"/>
</dbReference>
<feature type="domain" description="Creatinase N-terminal" evidence="5">
    <location>
        <begin position="7"/>
        <end position="133"/>
    </location>
</feature>
<accession>A0ABX1ZH96</accession>
<evidence type="ECO:0000313" key="6">
    <source>
        <dbReference type="EMBL" id="NOU99468.1"/>
    </source>
</evidence>
<keyword evidence="7" id="KW-1185">Reference proteome</keyword>
<dbReference type="Proteomes" id="UP000618579">
    <property type="component" value="Unassembled WGS sequence"/>
</dbReference>
<evidence type="ECO:0000256" key="1">
    <source>
        <dbReference type="ARBA" id="ARBA00022723"/>
    </source>
</evidence>
<dbReference type="CDD" id="cd01092">
    <property type="entry name" value="APP-like"/>
    <property type="match status" value="1"/>
</dbReference>